<name>A0A6G8IBW7_9BURK</name>
<dbReference type="PANTHER" id="PTHR43689:SF8">
    <property type="entry name" value="ALPHA_BETA-HYDROLASES SUPERFAMILY PROTEIN"/>
    <property type="match status" value="1"/>
</dbReference>
<gene>
    <name evidence="2" type="ORF">G9Q37_00040</name>
</gene>
<dbReference type="AlphaFoldDB" id="A0A6G8IBW7"/>
<proteinExistence type="predicted"/>
<dbReference type="RefSeq" id="WP_166222763.1">
    <property type="nucleotide sequence ID" value="NZ_CP049989.1"/>
</dbReference>
<dbReference type="InterPro" id="IPR000073">
    <property type="entry name" value="AB_hydrolase_1"/>
</dbReference>
<dbReference type="InterPro" id="IPR029058">
    <property type="entry name" value="AB_hydrolase_fold"/>
</dbReference>
<dbReference type="Pfam" id="PF12697">
    <property type="entry name" value="Abhydrolase_6"/>
    <property type="match status" value="1"/>
</dbReference>
<dbReference type="SUPFAM" id="SSF53474">
    <property type="entry name" value="alpha/beta-Hydrolases"/>
    <property type="match status" value="1"/>
</dbReference>
<accession>A0A6G8IBW7</accession>
<evidence type="ECO:0000259" key="1">
    <source>
        <dbReference type="Pfam" id="PF12697"/>
    </source>
</evidence>
<evidence type="ECO:0000313" key="2">
    <source>
        <dbReference type="EMBL" id="QIM50633.1"/>
    </source>
</evidence>
<keyword evidence="2" id="KW-0378">Hydrolase</keyword>
<feature type="domain" description="AB hydrolase-1" evidence="1">
    <location>
        <begin position="47"/>
        <end position="295"/>
    </location>
</feature>
<keyword evidence="3" id="KW-1185">Reference proteome</keyword>
<evidence type="ECO:0000313" key="3">
    <source>
        <dbReference type="Proteomes" id="UP000503162"/>
    </source>
</evidence>
<dbReference type="GO" id="GO:0016787">
    <property type="term" value="F:hydrolase activity"/>
    <property type="evidence" value="ECO:0007669"/>
    <property type="project" value="UniProtKB-KW"/>
</dbReference>
<dbReference type="Proteomes" id="UP000503162">
    <property type="component" value="Chromosome"/>
</dbReference>
<dbReference type="PANTHER" id="PTHR43689">
    <property type="entry name" value="HYDROLASE"/>
    <property type="match status" value="1"/>
</dbReference>
<organism evidence="2 3">
    <name type="scientific">Hydrogenophaga crocea</name>
    <dbReference type="NCBI Taxonomy" id="2716225"/>
    <lineage>
        <taxon>Bacteria</taxon>
        <taxon>Pseudomonadati</taxon>
        <taxon>Pseudomonadota</taxon>
        <taxon>Betaproteobacteria</taxon>
        <taxon>Burkholderiales</taxon>
        <taxon>Comamonadaceae</taxon>
        <taxon>Hydrogenophaga</taxon>
    </lineage>
</organism>
<dbReference type="NCBIfam" id="TIGR03056">
    <property type="entry name" value="bchO_mg_che_rel"/>
    <property type="match status" value="1"/>
</dbReference>
<sequence>MGEAALDWARDGAAWPHRAHSRFVDAAGLRWHVQHWPAPAHSGAPCVVLLHGTGASAHSWRALAPRLAPRAEVVALDLPGHGFTSAPAPERRAAVFTLPSMARAVAALLATLGQRPALLVGHSAGAALALQMALDTSVRPRAVLGLNAALLPMGGPLWPVMASSARWIAGREWITRGLARRAQQPTLVRQLIEGTGSRLDAEGQALYARLVRSPVHVASTLAMMAHWELPPLLARLPALRTPLQLLVGEGDRTVPPWQSRHLWHRLPLGVRLPLIALPGLGHLAHEEDPGAVVAAVDALLHEPARAGSLRWPATGR</sequence>
<dbReference type="EMBL" id="CP049989">
    <property type="protein sequence ID" value="QIM50633.1"/>
    <property type="molecule type" value="Genomic_DNA"/>
</dbReference>
<dbReference type="Gene3D" id="3.40.50.1820">
    <property type="entry name" value="alpha/beta hydrolase"/>
    <property type="match status" value="1"/>
</dbReference>
<protein>
    <submittedName>
        <fullName evidence="2">Alpha/beta fold hydrolase</fullName>
    </submittedName>
</protein>
<reference evidence="2 3" key="1">
    <citation type="submission" date="2020-03" db="EMBL/GenBank/DDBJ databases">
        <title>Hydrogenophaga sp. nov. isolated from cyanobacterial mat.</title>
        <authorList>
            <person name="Thorat V."/>
            <person name="Kirdat K."/>
            <person name="Tiwarekar B."/>
            <person name="Costa E.D."/>
            <person name="Yadav A."/>
        </authorList>
    </citation>
    <scope>NUCLEOTIDE SEQUENCE [LARGE SCALE GENOMIC DNA]</scope>
    <source>
        <strain evidence="2 3">BA0156</strain>
    </source>
</reference>
<dbReference type="KEGG" id="hcz:G9Q37_00040"/>
<dbReference type="PRINTS" id="PR00111">
    <property type="entry name" value="ABHYDROLASE"/>
</dbReference>
<dbReference type="InterPro" id="IPR017497">
    <property type="entry name" value="BchO"/>
</dbReference>